<name>A0A3N2PLL5_SODAK</name>
<protein>
    <submittedName>
        <fullName evidence="1">Uncharacterized protein</fullName>
    </submittedName>
</protein>
<reference evidence="1 2" key="1">
    <citation type="journal article" date="2018" name="Mol. Ecol.">
        <title>The obligate alkalophilic soda-lake fungus Sodiomyces alkalinus has shifted to a protein diet.</title>
        <authorList>
            <person name="Grum-Grzhimaylo A.A."/>
            <person name="Falkoski D.L."/>
            <person name="van den Heuvel J."/>
            <person name="Valero-Jimenez C.A."/>
            <person name="Min B."/>
            <person name="Choi I.G."/>
            <person name="Lipzen A."/>
            <person name="Daum C.G."/>
            <person name="Aanen D.K."/>
            <person name="Tsang A."/>
            <person name="Henrissat B."/>
            <person name="Bilanenko E.N."/>
            <person name="de Vries R.P."/>
            <person name="van Kan J.A.L."/>
            <person name="Grigoriev I.V."/>
            <person name="Debets A.J.M."/>
        </authorList>
    </citation>
    <scope>NUCLEOTIDE SEQUENCE [LARGE SCALE GENOMIC DNA]</scope>
    <source>
        <strain evidence="1 2">F11</strain>
    </source>
</reference>
<dbReference type="GeneID" id="39583021"/>
<gene>
    <name evidence="1" type="ORF">SODALDRAFT_363245</name>
</gene>
<evidence type="ECO:0000313" key="1">
    <source>
        <dbReference type="EMBL" id="ROT35417.1"/>
    </source>
</evidence>
<dbReference type="Proteomes" id="UP000272025">
    <property type="component" value="Unassembled WGS sequence"/>
</dbReference>
<dbReference type="EMBL" id="ML119061">
    <property type="protein sequence ID" value="ROT35417.1"/>
    <property type="molecule type" value="Genomic_DNA"/>
</dbReference>
<evidence type="ECO:0000313" key="2">
    <source>
        <dbReference type="Proteomes" id="UP000272025"/>
    </source>
</evidence>
<accession>A0A3N2PLL5</accession>
<dbReference type="AlphaFoldDB" id="A0A3N2PLL5"/>
<sequence length="251" mass="27930">MPLPADIDLSPAVYTGSHMGFSALSDSMCYSRLEGDTGQFKNRRLREENKAAESPLPLDFSICVQYIPIVNENYKAFLPSFGMLGTDLFNAIDGFRQQCHKETRSGETCSLLRHLQDPQLLEKHLCLLNMAKKVLAMATAMALNPSTRVETTEYGTPPRPALNYERTPVTRCVPTRQQSITILTPSPSSTQSRAVTPHDVKHSYPVIIPVTWSAFAATTTPNFESCIQTAILDMLVKIIAVSFRRRNGRGH</sequence>
<proteinExistence type="predicted"/>
<dbReference type="RefSeq" id="XP_028463223.1">
    <property type="nucleotide sequence ID" value="XM_028614543.1"/>
</dbReference>
<organism evidence="1 2">
    <name type="scientific">Sodiomyces alkalinus (strain CBS 110278 / VKM F-3762 / F11)</name>
    <name type="common">Alkaliphilic filamentous fungus</name>
    <dbReference type="NCBI Taxonomy" id="1314773"/>
    <lineage>
        <taxon>Eukaryota</taxon>
        <taxon>Fungi</taxon>
        <taxon>Dikarya</taxon>
        <taxon>Ascomycota</taxon>
        <taxon>Pezizomycotina</taxon>
        <taxon>Sordariomycetes</taxon>
        <taxon>Hypocreomycetidae</taxon>
        <taxon>Glomerellales</taxon>
        <taxon>Plectosphaerellaceae</taxon>
        <taxon>Sodiomyces</taxon>
    </lineage>
</organism>
<keyword evidence="2" id="KW-1185">Reference proteome</keyword>